<dbReference type="EMBL" id="JXTB01000145">
    <property type="protein sequence ID" value="PON58904.1"/>
    <property type="molecule type" value="Genomic_DNA"/>
</dbReference>
<sequence length="108" mass="12273">MFNRVDFPSDIDDCYRVDLVKDRIEDNALKEGPLVFHNHEVFIVHSVGEKTEKVLGNTNVVEAPPHSSKSNPPIGVIKPLLSSSNHHKPYKKDMRKIKKKSMVIITLN</sequence>
<organism evidence="2 3">
    <name type="scientific">Parasponia andersonii</name>
    <name type="common">Sponia andersonii</name>
    <dbReference type="NCBI Taxonomy" id="3476"/>
    <lineage>
        <taxon>Eukaryota</taxon>
        <taxon>Viridiplantae</taxon>
        <taxon>Streptophyta</taxon>
        <taxon>Embryophyta</taxon>
        <taxon>Tracheophyta</taxon>
        <taxon>Spermatophyta</taxon>
        <taxon>Magnoliopsida</taxon>
        <taxon>eudicotyledons</taxon>
        <taxon>Gunneridae</taxon>
        <taxon>Pentapetalae</taxon>
        <taxon>rosids</taxon>
        <taxon>fabids</taxon>
        <taxon>Rosales</taxon>
        <taxon>Cannabaceae</taxon>
        <taxon>Parasponia</taxon>
    </lineage>
</organism>
<evidence type="ECO:0000313" key="2">
    <source>
        <dbReference type="EMBL" id="PON58904.1"/>
    </source>
</evidence>
<reference evidence="3" key="1">
    <citation type="submission" date="2016-06" db="EMBL/GenBank/DDBJ databases">
        <title>Parallel loss of symbiosis genes in relatives of nitrogen-fixing non-legume Parasponia.</title>
        <authorList>
            <person name="Van Velzen R."/>
            <person name="Holmer R."/>
            <person name="Bu F."/>
            <person name="Rutten L."/>
            <person name="Van Zeijl A."/>
            <person name="Liu W."/>
            <person name="Santuari L."/>
            <person name="Cao Q."/>
            <person name="Sharma T."/>
            <person name="Shen D."/>
            <person name="Roswanjaya Y."/>
            <person name="Wardhani T."/>
            <person name="Kalhor M.S."/>
            <person name="Jansen J."/>
            <person name="Van den Hoogen J."/>
            <person name="Gungor B."/>
            <person name="Hartog M."/>
            <person name="Hontelez J."/>
            <person name="Verver J."/>
            <person name="Yang W.-C."/>
            <person name="Schijlen E."/>
            <person name="Repin R."/>
            <person name="Schilthuizen M."/>
            <person name="Schranz E."/>
            <person name="Heidstra R."/>
            <person name="Miyata K."/>
            <person name="Fedorova E."/>
            <person name="Kohlen W."/>
            <person name="Bisseling T."/>
            <person name="Smit S."/>
            <person name="Geurts R."/>
        </authorList>
    </citation>
    <scope>NUCLEOTIDE SEQUENCE [LARGE SCALE GENOMIC DNA]</scope>
    <source>
        <strain evidence="3">cv. WU1-14</strain>
    </source>
</reference>
<dbReference type="Proteomes" id="UP000237105">
    <property type="component" value="Unassembled WGS sequence"/>
</dbReference>
<comment type="caution">
    <text evidence="2">The sequence shown here is derived from an EMBL/GenBank/DDBJ whole genome shotgun (WGS) entry which is preliminary data.</text>
</comment>
<keyword evidence="3" id="KW-1185">Reference proteome</keyword>
<evidence type="ECO:0000313" key="3">
    <source>
        <dbReference type="Proteomes" id="UP000237105"/>
    </source>
</evidence>
<dbReference type="AlphaFoldDB" id="A0A2P5CD41"/>
<evidence type="ECO:0000256" key="1">
    <source>
        <dbReference type="SAM" id="MobiDB-lite"/>
    </source>
</evidence>
<feature type="region of interest" description="Disordered" evidence="1">
    <location>
        <begin position="60"/>
        <end position="93"/>
    </location>
</feature>
<gene>
    <name evidence="2" type="ORF">PanWU01x14_164190</name>
</gene>
<name>A0A2P5CD41_PARAD</name>
<proteinExistence type="predicted"/>
<protein>
    <submittedName>
        <fullName evidence="2">Uncharacterized protein</fullName>
    </submittedName>
</protein>
<accession>A0A2P5CD41</accession>